<reference evidence="1" key="1">
    <citation type="journal article" date="2020" name="mSystems">
        <title>Genome- and Community-Level Interaction Insights into Carbon Utilization and Element Cycling Functions of Hydrothermarchaeota in Hydrothermal Sediment.</title>
        <authorList>
            <person name="Zhou Z."/>
            <person name="Liu Y."/>
            <person name="Xu W."/>
            <person name="Pan J."/>
            <person name="Luo Z.H."/>
            <person name="Li M."/>
        </authorList>
    </citation>
    <scope>NUCLEOTIDE SEQUENCE [LARGE SCALE GENOMIC DNA]</scope>
    <source>
        <strain evidence="1">SpSt-548</strain>
    </source>
</reference>
<accession>A0A7V4G909</accession>
<organism evidence="1">
    <name type="scientific">Desulfobacca acetoxidans</name>
    <dbReference type="NCBI Taxonomy" id="60893"/>
    <lineage>
        <taxon>Bacteria</taxon>
        <taxon>Pseudomonadati</taxon>
        <taxon>Thermodesulfobacteriota</taxon>
        <taxon>Desulfobaccia</taxon>
        <taxon>Desulfobaccales</taxon>
        <taxon>Desulfobaccaceae</taxon>
        <taxon>Desulfobacca</taxon>
    </lineage>
</organism>
<name>A0A7V4G909_9BACT</name>
<sequence length="214" mass="24875">MMKRLKELWHLLRRDRGRLLATVRMEFYGNKEVLPTISWENSQEAEGDVAVLAAFYYARILYELAEINETRSAKELMVFITQVLERVMTPEGPVGRPRLPLGELTLTETPSPEPPARSYRAELFRLRDGKFRLDFSGTLGKEGVYLPATFVIFLQHCINQLPDEALTRMARALNRLHLYYKYRRDFWDSTALTAGPAFALSQEELRPEEMVMEE</sequence>
<gene>
    <name evidence="1" type="ORF">ENT08_07750</name>
</gene>
<evidence type="ECO:0000313" key="1">
    <source>
        <dbReference type="EMBL" id="HGS05614.1"/>
    </source>
</evidence>
<protein>
    <submittedName>
        <fullName evidence="1">Uncharacterized protein</fullName>
    </submittedName>
</protein>
<proteinExistence type="predicted"/>
<dbReference type="AlphaFoldDB" id="A0A7V4G909"/>
<comment type="caution">
    <text evidence="1">The sequence shown here is derived from an EMBL/GenBank/DDBJ whole genome shotgun (WGS) entry which is preliminary data.</text>
</comment>
<dbReference type="EMBL" id="DSXI01000457">
    <property type="protein sequence ID" value="HGS05614.1"/>
    <property type="molecule type" value="Genomic_DNA"/>
</dbReference>